<evidence type="ECO:0000313" key="1">
    <source>
        <dbReference type="EMBL" id="JAD63770.1"/>
    </source>
</evidence>
<dbReference type="AlphaFoldDB" id="A0A0A9BRK4"/>
<protein>
    <submittedName>
        <fullName evidence="1">Uncharacterized protein</fullName>
    </submittedName>
</protein>
<organism evidence="1">
    <name type="scientific">Arundo donax</name>
    <name type="common">Giant reed</name>
    <name type="synonym">Donax arundinaceus</name>
    <dbReference type="NCBI Taxonomy" id="35708"/>
    <lineage>
        <taxon>Eukaryota</taxon>
        <taxon>Viridiplantae</taxon>
        <taxon>Streptophyta</taxon>
        <taxon>Embryophyta</taxon>
        <taxon>Tracheophyta</taxon>
        <taxon>Spermatophyta</taxon>
        <taxon>Magnoliopsida</taxon>
        <taxon>Liliopsida</taxon>
        <taxon>Poales</taxon>
        <taxon>Poaceae</taxon>
        <taxon>PACMAD clade</taxon>
        <taxon>Arundinoideae</taxon>
        <taxon>Arundineae</taxon>
        <taxon>Arundo</taxon>
    </lineage>
</organism>
<proteinExistence type="predicted"/>
<reference evidence="1" key="1">
    <citation type="submission" date="2014-09" db="EMBL/GenBank/DDBJ databases">
        <authorList>
            <person name="Magalhaes I.L.F."/>
            <person name="Oliveira U."/>
            <person name="Santos F.R."/>
            <person name="Vidigal T.H.D.A."/>
            <person name="Brescovit A.D."/>
            <person name="Santos A.J."/>
        </authorList>
    </citation>
    <scope>NUCLEOTIDE SEQUENCE</scope>
    <source>
        <tissue evidence="1">Shoot tissue taken approximately 20 cm above the soil surface</tissue>
    </source>
</reference>
<accession>A0A0A9BRK4</accession>
<dbReference type="EMBL" id="GBRH01234125">
    <property type="protein sequence ID" value="JAD63770.1"/>
    <property type="molecule type" value="Transcribed_RNA"/>
</dbReference>
<name>A0A0A9BRK4_ARUDO</name>
<reference evidence="1" key="2">
    <citation type="journal article" date="2015" name="Data Brief">
        <title>Shoot transcriptome of the giant reed, Arundo donax.</title>
        <authorList>
            <person name="Barrero R.A."/>
            <person name="Guerrero F.D."/>
            <person name="Moolhuijzen P."/>
            <person name="Goolsby J.A."/>
            <person name="Tidwell J."/>
            <person name="Bellgard S.E."/>
            <person name="Bellgard M.I."/>
        </authorList>
    </citation>
    <scope>NUCLEOTIDE SEQUENCE</scope>
    <source>
        <tissue evidence="1">Shoot tissue taken approximately 20 cm above the soil surface</tissue>
    </source>
</reference>
<sequence>MPNYMLQKKSSNVHATMNIGFRYILEVHAHFKRINAFTTPKKAKDTRR</sequence>